<evidence type="ECO:0000313" key="2">
    <source>
        <dbReference type="Proteomes" id="UP000537204"/>
    </source>
</evidence>
<dbReference type="EMBL" id="JACHCE010000001">
    <property type="protein sequence ID" value="MBB5634987.1"/>
    <property type="molecule type" value="Genomic_DNA"/>
</dbReference>
<dbReference type="Proteomes" id="UP000537204">
    <property type="component" value="Unassembled WGS sequence"/>
</dbReference>
<name>A0A7W9DXC9_9SPHI</name>
<gene>
    <name evidence="1" type="ORF">HDE68_000872</name>
</gene>
<protein>
    <submittedName>
        <fullName evidence="1">Uncharacterized protein</fullName>
    </submittedName>
</protein>
<organism evidence="1 2">
    <name type="scientific">Pedobacter cryoconitis</name>
    <dbReference type="NCBI Taxonomy" id="188932"/>
    <lineage>
        <taxon>Bacteria</taxon>
        <taxon>Pseudomonadati</taxon>
        <taxon>Bacteroidota</taxon>
        <taxon>Sphingobacteriia</taxon>
        <taxon>Sphingobacteriales</taxon>
        <taxon>Sphingobacteriaceae</taxon>
        <taxon>Pedobacter</taxon>
    </lineage>
</organism>
<dbReference type="AlphaFoldDB" id="A0A7W9DXC9"/>
<reference evidence="1 2" key="1">
    <citation type="submission" date="2020-08" db="EMBL/GenBank/DDBJ databases">
        <title>Genomic Encyclopedia of Type Strains, Phase IV (KMG-V): Genome sequencing to study the core and pangenomes of soil and plant-associated prokaryotes.</title>
        <authorList>
            <person name="Whitman W."/>
        </authorList>
    </citation>
    <scope>NUCLEOTIDE SEQUENCE [LARGE SCALE GENOMIC DNA]</scope>
    <source>
        <strain evidence="1 2">S3M1</strain>
    </source>
</reference>
<sequence length="295" mass="34935">MVNQLPRFVSNIEVIMNGLENKAKIDKLEPIKLPGILDKEKEIMGNAFQDFLLNQHDVHFLIRMTKKYHKSLLGFSNRAFVNEKNNEKQSPAIKQLYLKICSIIEELLQSVVSESKNYLNEKLVASRYYAVLHGESLQLKFIMLEKKMAECHVDQYMSSLLKEFFFGFRSLETMYCSYQDLEYAENLILKLIEAFNTDPQEKWQITIWEQLIKLDFNRLTTLDYTKKVVGLYSRKFTTPVESYKFLILTLKMIRQVSVHSKWHYNIDELYLKAYLEDLILEELNCVEKNNPNLDR</sequence>
<evidence type="ECO:0000313" key="1">
    <source>
        <dbReference type="EMBL" id="MBB5634987.1"/>
    </source>
</evidence>
<comment type="caution">
    <text evidence="1">The sequence shown here is derived from an EMBL/GenBank/DDBJ whole genome shotgun (WGS) entry which is preliminary data.</text>
</comment>
<accession>A0A7W9DXC9</accession>
<proteinExistence type="predicted"/>
<dbReference type="RefSeq" id="WP_183879252.1">
    <property type="nucleotide sequence ID" value="NZ_JACHCE010000001.1"/>
</dbReference>